<accession>A0A917RWS3</accession>
<dbReference type="AlphaFoldDB" id="A0A917RWS3"/>
<dbReference type="GO" id="GO:0052689">
    <property type="term" value="F:carboxylic ester hydrolase activity"/>
    <property type="evidence" value="ECO:0007669"/>
    <property type="project" value="TreeGrafter"/>
</dbReference>
<evidence type="ECO:0000256" key="1">
    <source>
        <dbReference type="SAM" id="Phobius"/>
    </source>
</evidence>
<keyword evidence="1" id="KW-0812">Transmembrane</keyword>
<dbReference type="InterPro" id="IPR029058">
    <property type="entry name" value="AB_hydrolase_fold"/>
</dbReference>
<name>A0A917RWS3_9NOCA</name>
<sequence length="476" mass="50316">MLRPGPETARGYSRTMRHGRGVLLVAVLSMLVPVVVGCAGGADDDRVRGQWHGAIEVPGAPVVVAVDFTGHHSGVIDIPAEQVAGRALADVVAEPERVEFGVPDVPGDARFAGRLDESADAIVGDFRQSGHSFGLRLNRRPVGPPVRPQQPAPPYPYLSEDVSYPSGTITVAGTLTRPADTTGPLPTVVLVGGSGPQDRNEEIAGHQPFLLLADTLTRAGYAVLRTDDRGVGGTGGNLNQANYTDLAGDIEAGLRFLRERPELDPDRIGLLGHSEGGYLAPLVAARPENGIAFTVLMAGPAVPGTDIILAQGRRTFTEAGASPEQLDRHLAFLRDWTAALRAGQLTKAARLSETYNRTLPKELRTTSEELTGQNTPYMAALVSYDPAPALSALRMPALAFFGSKDVQVPAAQNEQPMRDLLGGDPEATVTVLEGLNHLMQPAGTGLPAEYESIETTIDPSALDTITGWLGARIPVD</sequence>
<evidence type="ECO:0000259" key="2">
    <source>
        <dbReference type="Pfam" id="PF12146"/>
    </source>
</evidence>
<organism evidence="3 4">
    <name type="scientific">Nocardia jinanensis</name>
    <dbReference type="NCBI Taxonomy" id="382504"/>
    <lineage>
        <taxon>Bacteria</taxon>
        <taxon>Bacillati</taxon>
        <taxon>Actinomycetota</taxon>
        <taxon>Actinomycetes</taxon>
        <taxon>Mycobacteriales</taxon>
        <taxon>Nocardiaceae</taxon>
        <taxon>Nocardia</taxon>
    </lineage>
</organism>
<keyword evidence="1" id="KW-0472">Membrane</keyword>
<dbReference type="Gene3D" id="3.40.50.1820">
    <property type="entry name" value="alpha/beta hydrolase"/>
    <property type="match status" value="1"/>
</dbReference>
<keyword evidence="4" id="KW-1185">Reference proteome</keyword>
<dbReference type="PANTHER" id="PTHR43265:SF1">
    <property type="entry name" value="ESTERASE ESTD"/>
    <property type="match status" value="1"/>
</dbReference>
<dbReference type="InterPro" id="IPR053145">
    <property type="entry name" value="AB_hydrolase_Est10"/>
</dbReference>
<keyword evidence="1" id="KW-1133">Transmembrane helix</keyword>
<dbReference type="Pfam" id="PF12146">
    <property type="entry name" value="Hydrolase_4"/>
    <property type="match status" value="1"/>
</dbReference>
<gene>
    <name evidence="3" type="ORF">GCM10011588_61450</name>
</gene>
<proteinExistence type="predicted"/>
<dbReference type="PANTHER" id="PTHR43265">
    <property type="entry name" value="ESTERASE ESTD"/>
    <property type="match status" value="1"/>
</dbReference>
<keyword evidence="3" id="KW-0449">Lipoprotein</keyword>
<protein>
    <submittedName>
        <fullName evidence="3">Lipoprotein</fullName>
    </submittedName>
</protein>
<dbReference type="InterPro" id="IPR022742">
    <property type="entry name" value="Hydrolase_4"/>
</dbReference>
<feature type="transmembrane region" description="Helical" evidence="1">
    <location>
        <begin position="21"/>
        <end position="42"/>
    </location>
</feature>
<dbReference type="EMBL" id="BMMH01000021">
    <property type="protein sequence ID" value="GGL38556.1"/>
    <property type="molecule type" value="Genomic_DNA"/>
</dbReference>
<evidence type="ECO:0000313" key="3">
    <source>
        <dbReference type="EMBL" id="GGL38556.1"/>
    </source>
</evidence>
<evidence type="ECO:0000313" key="4">
    <source>
        <dbReference type="Proteomes" id="UP000638263"/>
    </source>
</evidence>
<dbReference type="SUPFAM" id="SSF53474">
    <property type="entry name" value="alpha/beta-Hydrolases"/>
    <property type="match status" value="1"/>
</dbReference>
<dbReference type="Proteomes" id="UP000638263">
    <property type="component" value="Unassembled WGS sequence"/>
</dbReference>
<comment type="caution">
    <text evidence="3">The sequence shown here is derived from an EMBL/GenBank/DDBJ whole genome shotgun (WGS) entry which is preliminary data.</text>
</comment>
<feature type="domain" description="Serine aminopeptidase S33" evidence="2">
    <location>
        <begin position="212"/>
        <end position="303"/>
    </location>
</feature>
<reference evidence="3" key="2">
    <citation type="submission" date="2020-09" db="EMBL/GenBank/DDBJ databases">
        <authorList>
            <person name="Sun Q."/>
            <person name="Zhou Y."/>
        </authorList>
    </citation>
    <scope>NUCLEOTIDE SEQUENCE</scope>
    <source>
        <strain evidence="3">CGMCC 4.3508</strain>
    </source>
</reference>
<reference evidence="3" key="1">
    <citation type="journal article" date="2014" name="Int. J. Syst. Evol. Microbiol.">
        <title>Complete genome sequence of Corynebacterium casei LMG S-19264T (=DSM 44701T), isolated from a smear-ripened cheese.</title>
        <authorList>
            <consortium name="US DOE Joint Genome Institute (JGI-PGF)"/>
            <person name="Walter F."/>
            <person name="Albersmeier A."/>
            <person name="Kalinowski J."/>
            <person name="Ruckert C."/>
        </authorList>
    </citation>
    <scope>NUCLEOTIDE SEQUENCE</scope>
    <source>
        <strain evidence="3">CGMCC 4.3508</strain>
    </source>
</reference>